<feature type="region of interest" description="Disordered" evidence="1">
    <location>
        <begin position="546"/>
        <end position="568"/>
    </location>
</feature>
<dbReference type="AlphaFoldDB" id="A0A6A6PR99"/>
<reference evidence="2" key="1">
    <citation type="journal article" date="2020" name="Stud. Mycol.">
        <title>101 Dothideomycetes genomes: a test case for predicting lifestyles and emergence of pathogens.</title>
        <authorList>
            <person name="Haridas S."/>
            <person name="Albert R."/>
            <person name="Binder M."/>
            <person name="Bloem J."/>
            <person name="Labutti K."/>
            <person name="Salamov A."/>
            <person name="Andreopoulos B."/>
            <person name="Baker S."/>
            <person name="Barry K."/>
            <person name="Bills G."/>
            <person name="Bluhm B."/>
            <person name="Cannon C."/>
            <person name="Castanera R."/>
            <person name="Culley D."/>
            <person name="Daum C."/>
            <person name="Ezra D."/>
            <person name="Gonzalez J."/>
            <person name="Henrissat B."/>
            <person name="Kuo A."/>
            <person name="Liang C."/>
            <person name="Lipzen A."/>
            <person name="Lutzoni F."/>
            <person name="Magnuson J."/>
            <person name="Mondo S."/>
            <person name="Nolan M."/>
            <person name="Ohm R."/>
            <person name="Pangilinan J."/>
            <person name="Park H.-J."/>
            <person name="Ramirez L."/>
            <person name="Alfaro M."/>
            <person name="Sun H."/>
            <person name="Tritt A."/>
            <person name="Yoshinaga Y."/>
            <person name="Zwiers L.-H."/>
            <person name="Turgeon B."/>
            <person name="Goodwin S."/>
            <person name="Spatafora J."/>
            <person name="Crous P."/>
            <person name="Grigoriev I."/>
        </authorList>
    </citation>
    <scope>NUCLEOTIDE SEQUENCE</scope>
    <source>
        <strain evidence="2">CBS 113389</strain>
    </source>
</reference>
<feature type="region of interest" description="Disordered" evidence="1">
    <location>
        <begin position="508"/>
        <end position="528"/>
    </location>
</feature>
<dbReference type="GeneID" id="54476552"/>
<evidence type="ECO:0000313" key="2">
    <source>
        <dbReference type="EMBL" id="KAF2481973.1"/>
    </source>
</evidence>
<dbReference type="Proteomes" id="UP000799767">
    <property type="component" value="Unassembled WGS sequence"/>
</dbReference>
<feature type="region of interest" description="Disordered" evidence="1">
    <location>
        <begin position="658"/>
        <end position="694"/>
    </location>
</feature>
<evidence type="ECO:0000313" key="3">
    <source>
        <dbReference type="Proteomes" id="UP000799767"/>
    </source>
</evidence>
<dbReference type="RefSeq" id="XP_033588543.1">
    <property type="nucleotide sequence ID" value="XM_033735550.1"/>
</dbReference>
<sequence length="694" mass="78535">MASSEASAVLVILLQRRHAKGMIASILDSLTWPMACTIANKSTSAVLNTSTTERQSVVNVWLDCISASSIATREPHSRSELWSTVYSQLSEHFRLSDLAEHFHSLDQKELAKCLLQHWVPKLSALPTETHVGHATLPQDIEWKIRFNRQQHHNPDQGFDEALNDSDFNHPLTDLISTLVAHNIPYETLMVDIYRYWQKTKNPMFIADRTFEICGNPPRIAIPSTTTTALVRTFLDNGATEAAWHVVDAAGPMPAFPASSFREFVMDYVQKSRHWIIPWRMIDRWADEDEASPAAHQTNRKLISPELVSFVQDIAYAWAQSPLITPRTAYRHVWECYRFLNDYNIPVSRLLCRAFLRAGVVRYIEARQTLAKTQVHFVLSIVGKLEGKHVQERLDKMVYDYWNTYRRFAKVKPAEQLFQEKWLGLRVAPDGTKTFRKWKSRVRRKANAALLREKALFDEGMAVQPTAPEGVDAPPSLAVEAEIQRPDSLLMTLKTAVQDFTGDTQRMEREAFESRETDPEADNPFRPVSDDVRNVRVGEVVPFQPFAGDAAKEGQPGSPMLSPPRPRRQLRQRTYDIHDEDLSQAMTVQSIHAKETNAGVEQRACFPIEVGDSEPAAVEVEAAPPASVDLSLEQLKLRTYELELELAGLQHKLDLRQEAGSGSMGLPSLNTSGVEEQTWMETLDTDANRSTDTSI</sequence>
<keyword evidence="3" id="KW-1185">Reference proteome</keyword>
<evidence type="ECO:0000256" key="1">
    <source>
        <dbReference type="SAM" id="MobiDB-lite"/>
    </source>
</evidence>
<protein>
    <submittedName>
        <fullName evidence="2">Uncharacterized protein</fullName>
    </submittedName>
</protein>
<organism evidence="2 3">
    <name type="scientific">Neohortaea acidophila</name>
    <dbReference type="NCBI Taxonomy" id="245834"/>
    <lineage>
        <taxon>Eukaryota</taxon>
        <taxon>Fungi</taxon>
        <taxon>Dikarya</taxon>
        <taxon>Ascomycota</taxon>
        <taxon>Pezizomycotina</taxon>
        <taxon>Dothideomycetes</taxon>
        <taxon>Dothideomycetidae</taxon>
        <taxon>Mycosphaerellales</taxon>
        <taxon>Teratosphaeriaceae</taxon>
        <taxon>Neohortaea</taxon>
    </lineage>
</organism>
<feature type="compositionally biased region" description="Basic and acidic residues" evidence="1">
    <location>
        <begin position="508"/>
        <end position="517"/>
    </location>
</feature>
<gene>
    <name evidence="2" type="ORF">BDY17DRAFT_311583</name>
</gene>
<dbReference type="OrthoDB" id="5428038at2759"/>
<accession>A0A6A6PR99</accession>
<proteinExistence type="predicted"/>
<dbReference type="EMBL" id="MU001637">
    <property type="protein sequence ID" value="KAF2481973.1"/>
    <property type="molecule type" value="Genomic_DNA"/>
</dbReference>
<name>A0A6A6PR99_9PEZI</name>